<dbReference type="eggNOG" id="COG0760">
    <property type="taxonomic scope" value="Bacteria"/>
</dbReference>
<evidence type="ECO:0008006" key="3">
    <source>
        <dbReference type="Google" id="ProtNLM"/>
    </source>
</evidence>
<gene>
    <name evidence="1" type="ORF">ATO12_19630</name>
</gene>
<keyword evidence="2" id="KW-1185">Reference proteome</keyword>
<dbReference type="EMBL" id="AQRA01000006">
    <property type="protein sequence ID" value="EZH73217.1"/>
    <property type="molecule type" value="Genomic_DNA"/>
</dbReference>
<dbReference type="RefSeq" id="WP_034243042.1">
    <property type="nucleotide sequence ID" value="NZ_AQRA01000006.1"/>
</dbReference>
<organism evidence="1 2">
    <name type="scientific">Aquimarina atlantica</name>
    <dbReference type="NCBI Taxonomy" id="1317122"/>
    <lineage>
        <taxon>Bacteria</taxon>
        <taxon>Pseudomonadati</taxon>
        <taxon>Bacteroidota</taxon>
        <taxon>Flavobacteriia</taxon>
        <taxon>Flavobacteriales</taxon>
        <taxon>Flavobacteriaceae</taxon>
        <taxon>Aquimarina</taxon>
    </lineage>
</organism>
<evidence type="ECO:0000313" key="2">
    <source>
        <dbReference type="Proteomes" id="UP000023541"/>
    </source>
</evidence>
<sequence>MKYYKLILLLLTIVSCQKFKNQIKKEAIARVNDTYLYKDDIKKLVPKDMSAGDSTNIVNNYINTWATRQLFIDKAKLNLTQEELEEFNDLVENYQSTLYINAYKNAVINKSINMEITEQDLQSYYDQNLKNFNLNEELVKLRYLHLPPDYANIVATKQQFNRFNEEDVEELRGKKIEYLNYSLNDSAWIKLDQVLSKIPILKKQDRTKLLKSGKYMQLRDSTGVYMVKIKDVLKRNEIAPIEYIKPTIRQIILNKRKLELIKKIEKDITRDAVENKQFEVYD</sequence>
<name>A0A023BT81_9FLAO</name>
<reference evidence="1 2" key="1">
    <citation type="submission" date="2014-04" db="EMBL/GenBank/DDBJ databases">
        <title>Aquimarina sp. 22II-S11-z7 Genome Sequencing.</title>
        <authorList>
            <person name="Lai Q."/>
        </authorList>
    </citation>
    <scope>NUCLEOTIDE SEQUENCE [LARGE SCALE GENOMIC DNA]</scope>
    <source>
        <strain evidence="1 2">22II-S11-z7</strain>
    </source>
</reference>
<accession>A0A023BT81</accession>
<dbReference type="AlphaFoldDB" id="A0A023BT81"/>
<dbReference type="STRING" id="1317122.ATO12_19630"/>
<dbReference type="PROSITE" id="PS51257">
    <property type="entry name" value="PROKAR_LIPOPROTEIN"/>
    <property type="match status" value="1"/>
</dbReference>
<dbReference type="OrthoDB" id="9785180at2"/>
<dbReference type="Proteomes" id="UP000023541">
    <property type="component" value="Unassembled WGS sequence"/>
</dbReference>
<protein>
    <recommendedName>
        <fullName evidence="3">Peptidylprolyl isomerase</fullName>
    </recommendedName>
</protein>
<comment type="caution">
    <text evidence="1">The sequence shown here is derived from an EMBL/GenBank/DDBJ whole genome shotgun (WGS) entry which is preliminary data.</text>
</comment>
<evidence type="ECO:0000313" key="1">
    <source>
        <dbReference type="EMBL" id="EZH73217.1"/>
    </source>
</evidence>
<proteinExistence type="predicted"/>